<accession>A0A2H1KL10</accession>
<dbReference type="EMBL" id="FXYZ01000024">
    <property type="protein sequence ID" value="SMY00406.1"/>
    <property type="molecule type" value="Genomic_DNA"/>
</dbReference>
<dbReference type="AlphaFoldDB" id="A0A2H1KL10"/>
<evidence type="ECO:0000313" key="1">
    <source>
        <dbReference type="EMBL" id="AOP54423.1"/>
    </source>
</evidence>
<reference evidence="5 6" key="3">
    <citation type="submission" date="2017-03" db="EMBL/GenBank/DDBJ databases">
        <authorList>
            <person name="Afonso C.L."/>
            <person name="Miller P.J."/>
            <person name="Scott M.A."/>
            <person name="Spackman E."/>
            <person name="Goraichik I."/>
            <person name="Dimitrov K.M."/>
            <person name="Suarez D.L."/>
            <person name="Swayne D.E."/>
        </authorList>
    </citation>
    <scope>NUCLEOTIDE SEQUENCE [LARGE SCALE GENOMIC DNA]</scope>
    <source>
        <strain evidence="2">6</strain>
        <strain evidence="6">6(3)</strain>
        <strain evidence="3">8</strain>
        <strain evidence="5">8(6)</strain>
    </source>
</reference>
<protein>
    <submittedName>
        <fullName evidence="2">Uncharacterized protein</fullName>
    </submittedName>
</protein>
<dbReference type="Proteomes" id="UP000234300">
    <property type="component" value="Unassembled WGS sequence"/>
</dbReference>
<dbReference type="EMBL" id="FXZI01000012">
    <property type="protein sequence ID" value="SMY01416.1"/>
    <property type="molecule type" value="Genomic_DNA"/>
</dbReference>
<dbReference type="Proteomes" id="UP000094793">
    <property type="component" value="Chromosome"/>
</dbReference>
<evidence type="ECO:0000313" key="6">
    <source>
        <dbReference type="Proteomes" id="UP000234327"/>
    </source>
</evidence>
<gene>
    <name evidence="2" type="ORF">BAURA63_03440</name>
    <name evidence="3" type="ORF">BAURA86_03061</name>
    <name evidence="1" type="ORF">BLSMQ_2717</name>
</gene>
<organism evidence="2 6">
    <name type="scientific">Brevibacterium aurantiacum</name>
    <dbReference type="NCBI Taxonomy" id="273384"/>
    <lineage>
        <taxon>Bacteria</taxon>
        <taxon>Bacillati</taxon>
        <taxon>Actinomycetota</taxon>
        <taxon>Actinomycetes</taxon>
        <taxon>Micrococcales</taxon>
        <taxon>Brevibacteriaceae</taxon>
        <taxon>Brevibacterium</taxon>
    </lineage>
</organism>
<dbReference type="EMBL" id="CP017150">
    <property type="protein sequence ID" value="AOP54423.1"/>
    <property type="molecule type" value="Genomic_DNA"/>
</dbReference>
<name>A0A2H1KL10_BREAU</name>
<evidence type="ECO:0000313" key="4">
    <source>
        <dbReference type="Proteomes" id="UP000094793"/>
    </source>
</evidence>
<evidence type="ECO:0000313" key="5">
    <source>
        <dbReference type="Proteomes" id="UP000234300"/>
    </source>
</evidence>
<sequence>MTIIDNDTDVTALPFVVITLDKDTEETEYHGCKSASEVLDFVIDGYSDLDDTEALKARISLIEDSVIPVVTELIYGGYLAENGQKHLEQRDEEILLSRFKDDFGIIDWTHGEIPLIVASTQFSPNTDTPRPTGNVEIIEVDNELAVIRALASKKILNVMENNG</sequence>
<proteinExistence type="predicted"/>
<evidence type="ECO:0000313" key="2">
    <source>
        <dbReference type="EMBL" id="SMY00406.1"/>
    </source>
</evidence>
<reference evidence="4" key="2">
    <citation type="submission" date="2016-09" db="EMBL/GenBank/DDBJ databases">
        <title>Complete Genome Sequence of Brevibacterium linens SMQ-1335.</title>
        <authorList>
            <person name="de Melo A.G."/>
            <person name="Labrie S.J."/>
            <person name="Dumaresq J."/>
            <person name="Roberts R.J."/>
            <person name="Tremblay D.M."/>
            <person name="Moineau S."/>
        </authorList>
    </citation>
    <scope>NUCLEOTIDE SEQUENCE [LARGE SCALE GENOMIC DNA]</scope>
    <source>
        <strain evidence="4">SMQ-1335</strain>
    </source>
</reference>
<reference evidence="1" key="1">
    <citation type="submission" date="2016-09" db="EMBL/GenBank/DDBJ databases">
        <title>Complete Genome Sequence of Brevibacterium aurantiacum SMQ-1335.</title>
        <authorList>
            <person name="de Melo A.G."/>
            <person name="Labrie S.J."/>
            <person name="Dumaresq J."/>
            <person name="Roberts R.J."/>
            <person name="Tremblay D.M."/>
            <person name="Moineau S."/>
        </authorList>
    </citation>
    <scope>NUCLEOTIDE SEQUENCE</scope>
    <source>
        <strain evidence="1">SMQ-1335</strain>
    </source>
</reference>
<dbReference type="RefSeq" id="WP_069600524.1">
    <property type="nucleotide sequence ID" value="NZ_CP017150.1"/>
</dbReference>
<dbReference type="OrthoDB" id="5122386at2"/>
<dbReference type="KEGG" id="blin:BLSMQ_2717"/>
<accession>A0A1D7W5V0</accession>
<evidence type="ECO:0000313" key="3">
    <source>
        <dbReference type="EMBL" id="SMY01416.1"/>
    </source>
</evidence>
<dbReference type="Proteomes" id="UP000234327">
    <property type="component" value="Unassembled WGS sequence"/>
</dbReference>